<proteinExistence type="predicted"/>
<reference evidence="1 2" key="1">
    <citation type="submission" date="2021-04" db="EMBL/GenBank/DDBJ databases">
        <authorList>
            <person name="Bliznina A."/>
        </authorList>
    </citation>
    <scope>NUCLEOTIDE SEQUENCE [LARGE SCALE GENOMIC DNA]</scope>
</reference>
<gene>
    <name evidence="1" type="ORF">OKIOD_LOCUS4988</name>
</gene>
<organism evidence="1 2">
    <name type="scientific">Oikopleura dioica</name>
    <name type="common">Tunicate</name>
    <dbReference type="NCBI Taxonomy" id="34765"/>
    <lineage>
        <taxon>Eukaryota</taxon>
        <taxon>Metazoa</taxon>
        <taxon>Chordata</taxon>
        <taxon>Tunicata</taxon>
        <taxon>Appendicularia</taxon>
        <taxon>Copelata</taxon>
        <taxon>Oikopleuridae</taxon>
        <taxon>Oikopleura</taxon>
    </lineage>
</organism>
<keyword evidence="2" id="KW-1185">Reference proteome</keyword>
<sequence length="215" mass="24770">MDSSSPNGFEFSQQEAETGFGPSIIDVLNDEEGINMKSLGEAARNGPLGEGWREDEFLLLADIITDDAIFYEEDYGPDMVIGIIKRFLRERPGETEFQAVWLPQFIKELICGIEKYAESQSEDEYVKTQHLLARVFDLWHDEKSAKIRQELFRAMCALFDDFFIKKELKLPSKHLEFIKLTMLFQLSDGYLPEKSMAKKIVDLILRPGCSIRPNF</sequence>
<dbReference type="EMBL" id="OU015569">
    <property type="protein sequence ID" value="CAG5094294.1"/>
    <property type="molecule type" value="Genomic_DNA"/>
</dbReference>
<dbReference type="Proteomes" id="UP001158576">
    <property type="component" value="Chromosome XSR"/>
</dbReference>
<accession>A0ABN7SAI8</accession>
<evidence type="ECO:0000313" key="1">
    <source>
        <dbReference type="EMBL" id="CAG5094294.1"/>
    </source>
</evidence>
<name>A0ABN7SAI8_OIKDI</name>
<protein>
    <submittedName>
        <fullName evidence="1">Oidioi.mRNA.OKI2018_I69.XSR.g13430.t1.cds</fullName>
    </submittedName>
</protein>
<evidence type="ECO:0000313" key="2">
    <source>
        <dbReference type="Proteomes" id="UP001158576"/>
    </source>
</evidence>